<dbReference type="AlphaFoldDB" id="A0A5C4V6B6"/>
<dbReference type="EMBL" id="VDGT01000006">
    <property type="protein sequence ID" value="TNM31165.1"/>
    <property type="molecule type" value="Genomic_DNA"/>
</dbReference>
<feature type="region of interest" description="Disordered" evidence="1">
    <location>
        <begin position="23"/>
        <end position="103"/>
    </location>
</feature>
<feature type="compositionally biased region" description="Acidic residues" evidence="1">
    <location>
        <begin position="59"/>
        <end position="99"/>
    </location>
</feature>
<name>A0A5C4V6B6_9ACTN</name>
<dbReference type="OrthoDB" id="4338372at2"/>
<sequence>MRGGGRGRALLPALALLLTAGLTACGGSSDDEGASASGESAPHAFSDAPSDPADSPEGAGEDPEGAGEESEGAGEPVDDGVPEETLTEEELASSDDEFTEEQREFLVERVPTGVDPGAVLDQGTAACERLGYLSRHAPESIGEAVASGEIPEAEAAVGHLCPEYAELVSPAD</sequence>
<evidence type="ECO:0000256" key="2">
    <source>
        <dbReference type="SAM" id="SignalP"/>
    </source>
</evidence>
<protein>
    <recommendedName>
        <fullName evidence="5">DUF732 domain-containing protein</fullName>
    </recommendedName>
</protein>
<feature type="signal peptide" evidence="2">
    <location>
        <begin position="1"/>
        <end position="24"/>
    </location>
</feature>
<feature type="chain" id="PRO_5039628128" description="DUF732 domain-containing protein" evidence="2">
    <location>
        <begin position="25"/>
        <end position="172"/>
    </location>
</feature>
<accession>A0A5C4V6B6</accession>
<evidence type="ECO:0000313" key="4">
    <source>
        <dbReference type="Proteomes" id="UP000311713"/>
    </source>
</evidence>
<comment type="caution">
    <text evidence="3">The sequence shown here is derived from an EMBL/GenBank/DDBJ whole genome shotgun (WGS) entry which is preliminary data.</text>
</comment>
<keyword evidence="2" id="KW-0732">Signal</keyword>
<evidence type="ECO:0008006" key="5">
    <source>
        <dbReference type="Google" id="ProtNLM"/>
    </source>
</evidence>
<reference evidence="3 4" key="1">
    <citation type="submission" date="2019-06" db="EMBL/GenBank/DDBJ databases">
        <title>Draft genome of Streptomyces sedi sp. JCM16909.</title>
        <authorList>
            <person name="Klykleung N."/>
            <person name="Tanasupawat S."/>
            <person name="Kudo T."/>
            <person name="Yuki M."/>
            <person name="Ohkuma M."/>
        </authorList>
    </citation>
    <scope>NUCLEOTIDE SEQUENCE [LARGE SCALE GENOMIC DNA]</scope>
    <source>
        <strain evidence="3 4">JCM 16909</strain>
    </source>
</reference>
<proteinExistence type="predicted"/>
<gene>
    <name evidence="3" type="ORF">FH715_10800</name>
</gene>
<keyword evidence="4" id="KW-1185">Reference proteome</keyword>
<evidence type="ECO:0000256" key="1">
    <source>
        <dbReference type="SAM" id="MobiDB-lite"/>
    </source>
</evidence>
<dbReference type="Proteomes" id="UP000311713">
    <property type="component" value="Unassembled WGS sequence"/>
</dbReference>
<dbReference type="RefSeq" id="WP_139643669.1">
    <property type="nucleotide sequence ID" value="NZ_BAAAZS010000109.1"/>
</dbReference>
<evidence type="ECO:0000313" key="3">
    <source>
        <dbReference type="EMBL" id="TNM31165.1"/>
    </source>
</evidence>
<dbReference type="PROSITE" id="PS51257">
    <property type="entry name" value="PROKAR_LIPOPROTEIN"/>
    <property type="match status" value="1"/>
</dbReference>
<organism evidence="3 4">
    <name type="scientific">Streptomyces sedi</name>
    <dbReference type="NCBI Taxonomy" id="555059"/>
    <lineage>
        <taxon>Bacteria</taxon>
        <taxon>Bacillati</taxon>
        <taxon>Actinomycetota</taxon>
        <taxon>Actinomycetes</taxon>
        <taxon>Kitasatosporales</taxon>
        <taxon>Streptomycetaceae</taxon>
        <taxon>Streptomyces</taxon>
    </lineage>
</organism>
<feature type="compositionally biased region" description="Low complexity" evidence="1">
    <location>
        <begin position="23"/>
        <end position="41"/>
    </location>
</feature>